<gene>
    <name evidence="1" type="ORF">HAX54_041067</name>
</gene>
<keyword evidence="2" id="KW-1185">Reference proteome</keyword>
<protein>
    <submittedName>
        <fullName evidence="1">Uncharacterized protein</fullName>
    </submittedName>
</protein>
<evidence type="ECO:0000313" key="2">
    <source>
        <dbReference type="Proteomes" id="UP000823775"/>
    </source>
</evidence>
<name>A0ABS8VRX4_DATST</name>
<proteinExistence type="predicted"/>
<sequence>TGGVTSWLPRQILTGDSGGGADGSGRLRKVRRKLWRTCGAAVVGGLAESLERKERKEMMRWFCAGVVERTTEYNGGGSSAGHSLGV</sequence>
<accession>A0ABS8VRX4</accession>
<comment type="caution">
    <text evidence="1">The sequence shown here is derived from an EMBL/GenBank/DDBJ whole genome shotgun (WGS) entry which is preliminary data.</text>
</comment>
<feature type="non-terminal residue" evidence="1">
    <location>
        <position position="1"/>
    </location>
</feature>
<organism evidence="1 2">
    <name type="scientific">Datura stramonium</name>
    <name type="common">Jimsonweed</name>
    <name type="synonym">Common thornapple</name>
    <dbReference type="NCBI Taxonomy" id="4076"/>
    <lineage>
        <taxon>Eukaryota</taxon>
        <taxon>Viridiplantae</taxon>
        <taxon>Streptophyta</taxon>
        <taxon>Embryophyta</taxon>
        <taxon>Tracheophyta</taxon>
        <taxon>Spermatophyta</taxon>
        <taxon>Magnoliopsida</taxon>
        <taxon>eudicotyledons</taxon>
        <taxon>Gunneridae</taxon>
        <taxon>Pentapetalae</taxon>
        <taxon>asterids</taxon>
        <taxon>lamiids</taxon>
        <taxon>Solanales</taxon>
        <taxon>Solanaceae</taxon>
        <taxon>Solanoideae</taxon>
        <taxon>Datureae</taxon>
        <taxon>Datura</taxon>
    </lineage>
</organism>
<reference evidence="1 2" key="1">
    <citation type="journal article" date="2021" name="BMC Genomics">
        <title>Datura genome reveals duplications of psychoactive alkaloid biosynthetic genes and high mutation rate following tissue culture.</title>
        <authorList>
            <person name="Rajewski A."/>
            <person name="Carter-House D."/>
            <person name="Stajich J."/>
            <person name="Litt A."/>
        </authorList>
    </citation>
    <scope>NUCLEOTIDE SEQUENCE [LARGE SCALE GENOMIC DNA]</scope>
    <source>
        <strain evidence="1">AR-01</strain>
    </source>
</reference>
<evidence type="ECO:0000313" key="1">
    <source>
        <dbReference type="EMBL" id="MCE0482369.1"/>
    </source>
</evidence>
<dbReference type="EMBL" id="JACEIK010005890">
    <property type="protein sequence ID" value="MCE0482369.1"/>
    <property type="molecule type" value="Genomic_DNA"/>
</dbReference>
<dbReference type="Proteomes" id="UP000823775">
    <property type="component" value="Unassembled WGS sequence"/>
</dbReference>